<evidence type="ECO:0000256" key="6">
    <source>
        <dbReference type="ARBA" id="ARBA00023014"/>
    </source>
</evidence>
<dbReference type="SUPFAM" id="SSF55961">
    <property type="entry name" value="Bet v1-like"/>
    <property type="match status" value="1"/>
</dbReference>
<evidence type="ECO:0000256" key="3">
    <source>
        <dbReference type="ARBA" id="ARBA00022723"/>
    </source>
</evidence>
<evidence type="ECO:0000256" key="2">
    <source>
        <dbReference type="ARBA" id="ARBA00022714"/>
    </source>
</evidence>
<evidence type="ECO:0000259" key="7">
    <source>
        <dbReference type="PROSITE" id="PS51296"/>
    </source>
</evidence>
<evidence type="ECO:0000256" key="5">
    <source>
        <dbReference type="ARBA" id="ARBA00023004"/>
    </source>
</evidence>
<sequence length="441" mass="48438">MDGTRPVAAEQGGAVRAAAGPPVAVPVRVPASRYTSAAFAALEAERMWPRVWQVACTLDHVRQPGDFYEYRCGRLSVIIVRADDGALRAFQNVCMHRGNTICEGSGSGLSELRCPYHRWAWDLTGALREVPSRKGFGVLDNDELALVAVQVDAWGPLVFVNLDTSAAPLHQYLEGVPSDSAWAHLDEFQCSFTTLSQVASNWKVVADGFSETYHVQGIHPEMLASIDDVNTEQHVWDHHSVSHQRYGIASPRLRDRSDQAVWDSFIVTQGERMGPAFKSVCPVPALAEGETIRDVIAERIRQHQATRGVDLAGYDTDGLLRLSQYNLFPNTTVLVWGDMVNVLTSRPGPSPDEAELTMFLLYRAPDGAPPAKPFDVALPAEASLGVVIDQDLGMLKRFQRGLHQPGFTHLTLSGEEIRIINMQRVLETYVGAGVESGAETR</sequence>
<feature type="domain" description="Rieske" evidence="7">
    <location>
        <begin position="52"/>
        <end position="160"/>
    </location>
</feature>
<comment type="cofactor">
    <cofactor evidence="1">
        <name>Fe cation</name>
        <dbReference type="ChEBI" id="CHEBI:24875"/>
    </cofactor>
</comment>
<dbReference type="Pfam" id="PF00848">
    <property type="entry name" value="Ring_hydroxyl_A"/>
    <property type="match status" value="1"/>
</dbReference>
<dbReference type="GO" id="GO:0005506">
    <property type="term" value="F:iron ion binding"/>
    <property type="evidence" value="ECO:0007669"/>
    <property type="project" value="InterPro"/>
</dbReference>
<dbReference type="InterPro" id="IPR017941">
    <property type="entry name" value="Rieske_2Fe-2S"/>
</dbReference>
<dbReference type="PANTHER" id="PTHR43756">
    <property type="entry name" value="CHOLINE MONOOXYGENASE, CHLOROPLASTIC"/>
    <property type="match status" value="1"/>
</dbReference>
<keyword evidence="4" id="KW-0560">Oxidoreductase</keyword>
<name>A0A6J7EUH0_9ZZZZ</name>
<dbReference type="Pfam" id="PF00355">
    <property type="entry name" value="Rieske"/>
    <property type="match status" value="1"/>
</dbReference>
<reference evidence="8" key="1">
    <citation type="submission" date="2020-05" db="EMBL/GenBank/DDBJ databases">
        <authorList>
            <person name="Chiriac C."/>
            <person name="Salcher M."/>
            <person name="Ghai R."/>
            <person name="Kavagutti S V."/>
        </authorList>
    </citation>
    <scope>NUCLEOTIDE SEQUENCE</scope>
</reference>
<proteinExistence type="predicted"/>
<keyword evidence="5" id="KW-0408">Iron</keyword>
<dbReference type="EMBL" id="CAFBLP010000074">
    <property type="protein sequence ID" value="CAB4886806.1"/>
    <property type="molecule type" value="Genomic_DNA"/>
</dbReference>
<dbReference type="Gene3D" id="2.102.10.10">
    <property type="entry name" value="Rieske [2Fe-2S] iron-sulphur domain"/>
    <property type="match status" value="1"/>
</dbReference>
<dbReference type="Gene3D" id="3.90.380.10">
    <property type="entry name" value="Naphthalene 1,2-dioxygenase Alpha Subunit, Chain A, domain 1"/>
    <property type="match status" value="1"/>
</dbReference>
<keyword evidence="6" id="KW-0411">Iron-sulfur</keyword>
<evidence type="ECO:0000256" key="4">
    <source>
        <dbReference type="ARBA" id="ARBA00023002"/>
    </source>
</evidence>
<dbReference type="InterPro" id="IPR015879">
    <property type="entry name" value="Ring_hydroxy_dOase_asu_C_dom"/>
</dbReference>
<protein>
    <submittedName>
        <fullName evidence="8">Unannotated protein</fullName>
    </submittedName>
</protein>
<dbReference type="GO" id="GO:0051537">
    <property type="term" value="F:2 iron, 2 sulfur cluster binding"/>
    <property type="evidence" value="ECO:0007669"/>
    <property type="project" value="UniProtKB-KW"/>
</dbReference>
<organism evidence="8">
    <name type="scientific">freshwater metagenome</name>
    <dbReference type="NCBI Taxonomy" id="449393"/>
    <lineage>
        <taxon>unclassified sequences</taxon>
        <taxon>metagenomes</taxon>
        <taxon>ecological metagenomes</taxon>
    </lineage>
</organism>
<accession>A0A6J7EUH0</accession>
<dbReference type="AlphaFoldDB" id="A0A6J7EUH0"/>
<dbReference type="PANTHER" id="PTHR43756:SF5">
    <property type="entry name" value="CHOLINE MONOOXYGENASE, CHLOROPLASTIC"/>
    <property type="match status" value="1"/>
</dbReference>
<dbReference type="GO" id="GO:0016491">
    <property type="term" value="F:oxidoreductase activity"/>
    <property type="evidence" value="ECO:0007669"/>
    <property type="project" value="UniProtKB-KW"/>
</dbReference>
<evidence type="ECO:0000313" key="8">
    <source>
        <dbReference type="EMBL" id="CAB4886806.1"/>
    </source>
</evidence>
<dbReference type="InterPro" id="IPR001663">
    <property type="entry name" value="Rng_hydr_dOase-A"/>
</dbReference>
<evidence type="ECO:0000256" key="1">
    <source>
        <dbReference type="ARBA" id="ARBA00001962"/>
    </source>
</evidence>
<dbReference type="SUPFAM" id="SSF50022">
    <property type="entry name" value="ISP domain"/>
    <property type="match status" value="1"/>
</dbReference>
<gene>
    <name evidence="8" type="ORF">UFOPK3376_02384</name>
</gene>
<keyword evidence="3" id="KW-0479">Metal-binding</keyword>
<keyword evidence="2" id="KW-0001">2Fe-2S</keyword>
<dbReference type="InterPro" id="IPR036922">
    <property type="entry name" value="Rieske_2Fe-2S_sf"/>
</dbReference>
<dbReference type="PRINTS" id="PR00090">
    <property type="entry name" value="RNGDIOXGNASE"/>
</dbReference>
<dbReference type="CDD" id="cd03469">
    <property type="entry name" value="Rieske_RO_Alpha_N"/>
    <property type="match status" value="1"/>
</dbReference>
<dbReference type="PROSITE" id="PS51296">
    <property type="entry name" value="RIESKE"/>
    <property type="match status" value="1"/>
</dbReference>